<feature type="region of interest" description="Disordered" evidence="1">
    <location>
        <begin position="61"/>
        <end position="83"/>
    </location>
</feature>
<sequence length="169" mass="18530">MIKVFSLGALIALLPACSSQKHSDLDDYIEDVKQKTRGRIEPLPEVKIYDSEVYGASELRDPFTPYADEPSEELAEPGLTPDQNRSREALEAFPLDSLAFVGHLERAGSLWGLVQGPDDSIHRVSVGNHLGKNYGEILNISESTIVLKEIIPNGSGGWIEREASLALTE</sequence>
<dbReference type="Pfam" id="PF04351">
    <property type="entry name" value="PilP"/>
    <property type="match status" value="1"/>
</dbReference>
<dbReference type="EMBL" id="UOFR01000037">
    <property type="protein sequence ID" value="VAW96124.1"/>
    <property type="molecule type" value="Genomic_DNA"/>
</dbReference>
<organism evidence="2">
    <name type="scientific">hydrothermal vent metagenome</name>
    <dbReference type="NCBI Taxonomy" id="652676"/>
    <lineage>
        <taxon>unclassified sequences</taxon>
        <taxon>metagenomes</taxon>
        <taxon>ecological metagenomes</taxon>
    </lineage>
</organism>
<dbReference type="PIRSF" id="PIRSF016481">
    <property type="entry name" value="Pilus_assembly_PilP"/>
    <property type="match status" value="1"/>
</dbReference>
<dbReference type="Gene3D" id="2.30.30.830">
    <property type="match status" value="1"/>
</dbReference>
<name>A0A3B1AQ76_9ZZZZ</name>
<gene>
    <name evidence="2" type="ORF">MNBD_GAMMA21-1312</name>
</gene>
<proteinExistence type="predicted"/>
<dbReference type="AlphaFoldDB" id="A0A3B1AQ76"/>
<reference evidence="2" key="1">
    <citation type="submission" date="2018-06" db="EMBL/GenBank/DDBJ databases">
        <authorList>
            <person name="Zhirakovskaya E."/>
        </authorList>
    </citation>
    <scope>NUCLEOTIDE SEQUENCE</scope>
</reference>
<protein>
    <submittedName>
        <fullName evidence="2">Type IV pilus biogenesis protein PilP</fullName>
    </submittedName>
</protein>
<accession>A0A3B1AQ76</accession>
<evidence type="ECO:0000256" key="1">
    <source>
        <dbReference type="SAM" id="MobiDB-lite"/>
    </source>
</evidence>
<evidence type="ECO:0000313" key="2">
    <source>
        <dbReference type="EMBL" id="VAW96124.1"/>
    </source>
</evidence>
<dbReference type="InterPro" id="IPR007446">
    <property type="entry name" value="PilP"/>
</dbReference>